<evidence type="ECO:0000256" key="4">
    <source>
        <dbReference type="ARBA" id="ARBA00022679"/>
    </source>
</evidence>
<dbReference type="GO" id="GO:0005524">
    <property type="term" value="F:ATP binding"/>
    <property type="evidence" value="ECO:0007669"/>
    <property type="project" value="UniProtKB-KW"/>
</dbReference>
<gene>
    <name evidence="12" type="ORF">GJR97_16065</name>
</gene>
<dbReference type="Gene3D" id="3.30.565.10">
    <property type="entry name" value="Histidine kinase-like ATPase, C-terminal domain"/>
    <property type="match status" value="1"/>
</dbReference>
<dbReference type="PANTHER" id="PTHR24421">
    <property type="entry name" value="NITRATE/NITRITE SENSOR PROTEIN NARX-RELATED"/>
    <property type="match status" value="1"/>
</dbReference>
<reference evidence="12 13" key="1">
    <citation type="submission" date="2019-11" db="EMBL/GenBank/DDBJ databases">
        <title>Agromyces kandeliae sp. nov., isolated from mangrove soil.</title>
        <authorList>
            <person name="Wang R."/>
        </authorList>
    </citation>
    <scope>NUCLEOTIDE SEQUENCE [LARGE SCALE GENOMIC DNA]</scope>
    <source>
        <strain evidence="12 13">Q22</strain>
    </source>
</reference>
<dbReference type="SUPFAM" id="SSF55874">
    <property type="entry name" value="ATPase domain of HSP90 chaperone/DNA topoisomerase II/histidine kinase"/>
    <property type="match status" value="1"/>
</dbReference>
<evidence type="ECO:0000259" key="11">
    <source>
        <dbReference type="Pfam" id="PF07730"/>
    </source>
</evidence>
<dbReference type="InterPro" id="IPR050482">
    <property type="entry name" value="Sensor_HK_TwoCompSys"/>
</dbReference>
<dbReference type="GO" id="GO:0046983">
    <property type="term" value="F:protein dimerization activity"/>
    <property type="evidence" value="ECO:0007669"/>
    <property type="project" value="InterPro"/>
</dbReference>
<name>A0A6L5R5S4_9MICO</name>
<proteinExistence type="predicted"/>
<evidence type="ECO:0000256" key="6">
    <source>
        <dbReference type="ARBA" id="ARBA00022777"/>
    </source>
</evidence>
<accession>A0A6L5R5S4</accession>
<dbReference type="GO" id="GO:0016020">
    <property type="term" value="C:membrane"/>
    <property type="evidence" value="ECO:0007669"/>
    <property type="project" value="InterPro"/>
</dbReference>
<keyword evidence="9" id="KW-1133">Transmembrane helix</keyword>
<dbReference type="InterPro" id="IPR011712">
    <property type="entry name" value="Sig_transdc_His_kin_sub3_dim/P"/>
</dbReference>
<dbReference type="Pfam" id="PF07730">
    <property type="entry name" value="HisKA_3"/>
    <property type="match status" value="1"/>
</dbReference>
<dbReference type="Proteomes" id="UP000476511">
    <property type="component" value="Unassembled WGS sequence"/>
</dbReference>
<keyword evidence="5" id="KW-0547">Nucleotide-binding</keyword>
<organism evidence="12 13">
    <name type="scientific">Agromyces kandeliae</name>
    <dbReference type="NCBI Taxonomy" id="2666141"/>
    <lineage>
        <taxon>Bacteria</taxon>
        <taxon>Bacillati</taxon>
        <taxon>Actinomycetota</taxon>
        <taxon>Actinomycetes</taxon>
        <taxon>Micrococcales</taxon>
        <taxon>Microbacteriaceae</taxon>
        <taxon>Agromyces</taxon>
    </lineage>
</organism>
<keyword evidence="9" id="KW-0812">Transmembrane</keyword>
<evidence type="ECO:0000256" key="2">
    <source>
        <dbReference type="ARBA" id="ARBA00012438"/>
    </source>
</evidence>
<dbReference type="PANTHER" id="PTHR24421:SF10">
    <property type="entry name" value="NITRATE_NITRITE SENSOR PROTEIN NARQ"/>
    <property type="match status" value="1"/>
</dbReference>
<evidence type="ECO:0000259" key="10">
    <source>
        <dbReference type="Pfam" id="PF02518"/>
    </source>
</evidence>
<dbReference type="Gene3D" id="1.20.5.1930">
    <property type="match status" value="1"/>
</dbReference>
<keyword evidence="3" id="KW-0597">Phosphoprotein</keyword>
<evidence type="ECO:0000256" key="5">
    <source>
        <dbReference type="ARBA" id="ARBA00022741"/>
    </source>
</evidence>
<dbReference type="EC" id="2.7.13.3" evidence="2"/>
<dbReference type="InterPro" id="IPR036890">
    <property type="entry name" value="HATPase_C_sf"/>
</dbReference>
<comment type="catalytic activity">
    <reaction evidence="1">
        <text>ATP + protein L-histidine = ADP + protein N-phospho-L-histidine.</text>
        <dbReference type="EC" id="2.7.13.3"/>
    </reaction>
</comment>
<evidence type="ECO:0000256" key="9">
    <source>
        <dbReference type="SAM" id="Phobius"/>
    </source>
</evidence>
<dbReference type="CDD" id="cd16917">
    <property type="entry name" value="HATPase_UhpB-NarQ-NarX-like"/>
    <property type="match status" value="1"/>
</dbReference>
<dbReference type="GO" id="GO:0000155">
    <property type="term" value="F:phosphorelay sensor kinase activity"/>
    <property type="evidence" value="ECO:0007669"/>
    <property type="project" value="InterPro"/>
</dbReference>
<keyword evidence="13" id="KW-1185">Reference proteome</keyword>
<keyword evidence="7" id="KW-0067">ATP-binding</keyword>
<evidence type="ECO:0000256" key="7">
    <source>
        <dbReference type="ARBA" id="ARBA00022840"/>
    </source>
</evidence>
<comment type="caution">
    <text evidence="12">The sequence shown here is derived from an EMBL/GenBank/DDBJ whole genome shotgun (WGS) entry which is preliminary data.</text>
</comment>
<dbReference type="EMBL" id="WKJD01000021">
    <property type="protein sequence ID" value="MRX45230.1"/>
    <property type="molecule type" value="Genomic_DNA"/>
</dbReference>
<evidence type="ECO:0000256" key="8">
    <source>
        <dbReference type="ARBA" id="ARBA00023012"/>
    </source>
</evidence>
<keyword evidence="6" id="KW-0418">Kinase</keyword>
<dbReference type="AlphaFoldDB" id="A0A6L5R5S4"/>
<feature type="domain" description="Signal transduction histidine kinase subgroup 3 dimerisation and phosphoacceptor" evidence="11">
    <location>
        <begin position="189"/>
        <end position="254"/>
    </location>
</feature>
<dbReference type="Pfam" id="PF02518">
    <property type="entry name" value="HATPase_c"/>
    <property type="match status" value="1"/>
</dbReference>
<dbReference type="InterPro" id="IPR003594">
    <property type="entry name" value="HATPase_dom"/>
</dbReference>
<sequence>MGVMSIPEPERVELPPWYLSSRMLDRVSIAGGTIACVAQVVVLIWTGAGPAGYGALALLIAGFALSRRFGVWGLIPAVLGAVLGITLSDGYTAGWIVVLSIIFSAGLRGPAVFIGGTLAGLALYFATVGVEASGFDDPLAYVALSTTVAAAATGYAIRAHEIYLLTLHQRAQDVISSRDLEVTRRVAEERLRIAQDLHDVVGHEIAVIGTNLGVIDVHLPPGASTERAALANAQSGVRRVLQETQRILGVLRRGDKTSGSTLMLPTIERIPELVKNLEASGGEVRLTMPDGEMSIDPSVSVAAFRITQEALTNAHRHGSGPVDVGIHLSGKKLIIEVENGVAADSRRAVGGRGFGLIGMRERVEAAGGLLDIHSDEEIFRVTATLRTDGGSVR</sequence>
<feature type="transmembrane region" description="Helical" evidence="9">
    <location>
        <begin position="138"/>
        <end position="157"/>
    </location>
</feature>
<keyword evidence="9" id="KW-0472">Membrane</keyword>
<keyword evidence="8" id="KW-0902">Two-component regulatory system</keyword>
<feature type="transmembrane region" description="Helical" evidence="9">
    <location>
        <begin position="93"/>
        <end position="126"/>
    </location>
</feature>
<evidence type="ECO:0000256" key="1">
    <source>
        <dbReference type="ARBA" id="ARBA00000085"/>
    </source>
</evidence>
<keyword evidence="4" id="KW-0808">Transferase</keyword>
<evidence type="ECO:0000313" key="13">
    <source>
        <dbReference type="Proteomes" id="UP000476511"/>
    </source>
</evidence>
<evidence type="ECO:0000313" key="12">
    <source>
        <dbReference type="EMBL" id="MRX45230.1"/>
    </source>
</evidence>
<feature type="domain" description="Histidine kinase/HSP90-like ATPase" evidence="10">
    <location>
        <begin position="302"/>
        <end position="385"/>
    </location>
</feature>
<protein>
    <recommendedName>
        <fullName evidence="2">histidine kinase</fullName>
        <ecNumber evidence="2">2.7.13.3</ecNumber>
    </recommendedName>
</protein>
<evidence type="ECO:0000256" key="3">
    <source>
        <dbReference type="ARBA" id="ARBA00022553"/>
    </source>
</evidence>